<dbReference type="GO" id="GO:0015095">
    <property type="term" value="F:magnesium ion transmembrane transporter activity"/>
    <property type="evidence" value="ECO:0007669"/>
    <property type="project" value="TreeGrafter"/>
</dbReference>
<dbReference type="InterPro" id="IPR045861">
    <property type="entry name" value="CorA_cytoplasmic_dom"/>
</dbReference>
<dbReference type="Pfam" id="PF01544">
    <property type="entry name" value="CorA"/>
    <property type="match status" value="1"/>
</dbReference>
<evidence type="ECO:0000313" key="14">
    <source>
        <dbReference type="Proteomes" id="UP000199009"/>
    </source>
</evidence>
<dbReference type="SUPFAM" id="SSF144083">
    <property type="entry name" value="Magnesium transport protein CorA, transmembrane region"/>
    <property type="match status" value="1"/>
</dbReference>
<accession>A0A1G7Z2J1</accession>
<dbReference type="InterPro" id="IPR045863">
    <property type="entry name" value="CorA_TM1_TM2"/>
</dbReference>
<dbReference type="GO" id="GO:0050897">
    <property type="term" value="F:cobalt ion binding"/>
    <property type="evidence" value="ECO:0007669"/>
    <property type="project" value="TreeGrafter"/>
</dbReference>
<gene>
    <name evidence="13" type="ORF">SAMN04489810_1931</name>
</gene>
<dbReference type="Gene3D" id="1.20.58.340">
    <property type="entry name" value="Magnesium transport protein CorA, transmembrane region"/>
    <property type="match status" value="2"/>
</dbReference>
<comment type="function">
    <text evidence="11">Mediates influx of magnesium ions. Alternates between open and closed states. Activated by low cytoplasmic Mg(2+) levels. Inactive when cytoplasmic Mg(2+) levels are high.</text>
</comment>
<keyword evidence="4" id="KW-1003">Cell membrane</keyword>
<feature type="transmembrane region" description="Helical" evidence="12">
    <location>
        <begin position="280"/>
        <end position="299"/>
    </location>
</feature>
<dbReference type="PANTHER" id="PTHR46494">
    <property type="entry name" value="CORA FAMILY METAL ION TRANSPORTER (EUROFUNG)"/>
    <property type="match status" value="1"/>
</dbReference>
<comment type="catalytic activity">
    <reaction evidence="10">
        <text>Mg(2+)(in) = Mg(2+)(out)</text>
        <dbReference type="Rhea" id="RHEA:29827"/>
        <dbReference type="ChEBI" id="CHEBI:18420"/>
    </reaction>
</comment>
<dbReference type="CDD" id="cd12830">
    <property type="entry name" value="MtCorA-like"/>
    <property type="match status" value="1"/>
</dbReference>
<evidence type="ECO:0000256" key="7">
    <source>
        <dbReference type="ARBA" id="ARBA00022989"/>
    </source>
</evidence>
<evidence type="ECO:0000256" key="3">
    <source>
        <dbReference type="ARBA" id="ARBA00022448"/>
    </source>
</evidence>
<dbReference type="STRING" id="370764.SAMN04489810_1931"/>
<keyword evidence="14" id="KW-1185">Reference proteome</keyword>
<keyword evidence="8" id="KW-0406">Ion transport</keyword>
<evidence type="ECO:0000256" key="4">
    <source>
        <dbReference type="ARBA" id="ARBA00022475"/>
    </source>
</evidence>
<dbReference type="FunFam" id="1.20.58.340:FF:000004">
    <property type="entry name" value="Magnesium transport protein CorA"/>
    <property type="match status" value="1"/>
</dbReference>
<dbReference type="OrthoDB" id="9803416at2"/>
<evidence type="ECO:0000256" key="12">
    <source>
        <dbReference type="SAM" id="Phobius"/>
    </source>
</evidence>
<feature type="transmembrane region" description="Helical" evidence="12">
    <location>
        <begin position="311"/>
        <end position="331"/>
    </location>
</feature>
<keyword evidence="9 12" id="KW-0472">Membrane</keyword>
<sequence>MAVIDSAVYLDGARVSDGHAPADAVREARERGGMVWIGLRSTDAEELGELQKLLDLHPLAVKDCLRGHQRSKFERFGPMGFLVVQPARYVDETEEVIFTEVDFFVGADFIVTVQNEDQIDVHAVQRDLERHPGILEKGPYGIVWALLSNVLDGYGPVIDGVENDVDEIEEQLFSQAKEVSRRIFGLQREVIDLQHATYPLVDIFDRLQTMVADETDGREAPAFRELDDRAGHIVDRVDAFRHTLDSALTVHASLVEQENNEAMRSMTETGLQQNEQVKKVSGWAAVLFAPTLIGTIYGMNFDDMPELHWTFGYPLALLAMLATSVTLYLIFKRRGWL</sequence>
<keyword evidence="7 12" id="KW-1133">Transmembrane helix</keyword>
<comment type="similarity">
    <text evidence="2">Belongs to the CorA metal ion transporter (MIT) (TC 1.A.35) family.</text>
</comment>
<evidence type="ECO:0000256" key="2">
    <source>
        <dbReference type="ARBA" id="ARBA00009765"/>
    </source>
</evidence>
<dbReference type="SUPFAM" id="SSF143865">
    <property type="entry name" value="CorA soluble domain-like"/>
    <property type="match status" value="1"/>
</dbReference>
<reference evidence="13 14" key="1">
    <citation type="submission" date="2016-10" db="EMBL/GenBank/DDBJ databases">
        <authorList>
            <person name="de Groot N.N."/>
        </authorList>
    </citation>
    <scope>NUCLEOTIDE SEQUENCE [LARGE SCALE GENOMIC DNA]</scope>
    <source>
        <strain evidence="13 14">DSM 23142</strain>
    </source>
</reference>
<evidence type="ECO:0000256" key="9">
    <source>
        <dbReference type="ARBA" id="ARBA00023136"/>
    </source>
</evidence>
<dbReference type="Proteomes" id="UP000199009">
    <property type="component" value="Chromosome I"/>
</dbReference>
<evidence type="ECO:0000256" key="8">
    <source>
        <dbReference type="ARBA" id="ARBA00023065"/>
    </source>
</evidence>
<name>A0A1G7Z2J1_9MICO</name>
<dbReference type="GO" id="GO:0005886">
    <property type="term" value="C:plasma membrane"/>
    <property type="evidence" value="ECO:0007669"/>
    <property type="project" value="UniProtKB-SubCell"/>
</dbReference>
<proteinExistence type="inferred from homology"/>
<evidence type="ECO:0000256" key="11">
    <source>
        <dbReference type="ARBA" id="ARBA00045497"/>
    </source>
</evidence>
<evidence type="ECO:0000256" key="5">
    <source>
        <dbReference type="ARBA" id="ARBA00022692"/>
    </source>
</evidence>
<dbReference type="GO" id="GO:0000287">
    <property type="term" value="F:magnesium ion binding"/>
    <property type="evidence" value="ECO:0007669"/>
    <property type="project" value="TreeGrafter"/>
</dbReference>
<keyword evidence="5 12" id="KW-0812">Transmembrane</keyword>
<dbReference type="InterPro" id="IPR002523">
    <property type="entry name" value="MgTranspt_CorA/ZnTranspt_ZntB"/>
</dbReference>
<evidence type="ECO:0000313" key="13">
    <source>
        <dbReference type="EMBL" id="SDH02913.1"/>
    </source>
</evidence>
<keyword evidence="6" id="KW-0460">Magnesium</keyword>
<evidence type="ECO:0000256" key="10">
    <source>
        <dbReference type="ARBA" id="ARBA00034269"/>
    </source>
</evidence>
<dbReference type="AlphaFoldDB" id="A0A1G7Z2J1"/>
<comment type="subcellular location">
    <subcellularLocation>
        <location evidence="1">Cell membrane</location>
        <topology evidence="1">Multi-pass membrane protein</topology>
    </subcellularLocation>
</comment>
<dbReference type="EMBL" id="LT629692">
    <property type="protein sequence ID" value="SDH02913.1"/>
    <property type="molecule type" value="Genomic_DNA"/>
</dbReference>
<organism evidence="13 14">
    <name type="scientific">Microbacterium pygmaeum</name>
    <dbReference type="NCBI Taxonomy" id="370764"/>
    <lineage>
        <taxon>Bacteria</taxon>
        <taxon>Bacillati</taxon>
        <taxon>Actinomycetota</taxon>
        <taxon>Actinomycetes</taxon>
        <taxon>Micrococcales</taxon>
        <taxon>Microbacteriaceae</taxon>
        <taxon>Microbacterium</taxon>
    </lineage>
</organism>
<dbReference type="RefSeq" id="WP_091489151.1">
    <property type="nucleotide sequence ID" value="NZ_LT629692.1"/>
</dbReference>
<protein>
    <submittedName>
        <fullName evidence="13">Magnesium transporter</fullName>
    </submittedName>
</protein>
<evidence type="ECO:0000256" key="6">
    <source>
        <dbReference type="ARBA" id="ARBA00022842"/>
    </source>
</evidence>
<dbReference type="GO" id="GO:0015087">
    <property type="term" value="F:cobalt ion transmembrane transporter activity"/>
    <property type="evidence" value="ECO:0007669"/>
    <property type="project" value="TreeGrafter"/>
</dbReference>
<evidence type="ECO:0000256" key="1">
    <source>
        <dbReference type="ARBA" id="ARBA00004651"/>
    </source>
</evidence>
<keyword evidence="3" id="KW-0813">Transport</keyword>
<dbReference type="Gene3D" id="3.30.460.20">
    <property type="entry name" value="CorA soluble domain-like"/>
    <property type="match status" value="1"/>
</dbReference>
<dbReference type="PANTHER" id="PTHR46494:SF1">
    <property type="entry name" value="CORA FAMILY METAL ION TRANSPORTER (EUROFUNG)"/>
    <property type="match status" value="1"/>
</dbReference>